<evidence type="ECO:0000313" key="3">
    <source>
        <dbReference type="Proteomes" id="UP000727962"/>
    </source>
</evidence>
<keyword evidence="1" id="KW-0472">Membrane</keyword>
<dbReference type="InterPro" id="IPR007563">
    <property type="entry name" value="DUF554"/>
</dbReference>
<dbReference type="Pfam" id="PF04474">
    <property type="entry name" value="DUF554"/>
    <property type="match status" value="1"/>
</dbReference>
<accession>A0A931PWH5</accession>
<evidence type="ECO:0000313" key="2">
    <source>
        <dbReference type="EMBL" id="MBI1757335.1"/>
    </source>
</evidence>
<evidence type="ECO:0000256" key="1">
    <source>
        <dbReference type="SAM" id="Phobius"/>
    </source>
</evidence>
<feature type="transmembrane region" description="Helical" evidence="1">
    <location>
        <begin position="207"/>
        <end position="224"/>
    </location>
</feature>
<sequence length="232" mass="23748">MRGTFLNTATVAGGALVGLAIGRRVPPAYEAIVLGATGLVVIGMGLKMFLQARDVVVVAVAVAVGGILGVALGFDTGLHAFSEWARGLFGGEAGRFNEAVITTSVLYCVGPMTLLGCLQDGLEGKIELLAIKSTMDGITAVFFAAALGPGVLVTAAVILVFQGALTLMARRLRGLASDEALISEMTGAGGVMLMALGLGLLDLKKLPVANFLPAIAAAPACVWLQRRFKHVG</sequence>
<dbReference type="PANTHER" id="PTHR36111:SF2">
    <property type="entry name" value="INNER MEMBRANE PROTEIN"/>
    <property type="match status" value="1"/>
</dbReference>
<proteinExistence type="predicted"/>
<keyword evidence="1" id="KW-0812">Transmembrane</keyword>
<feature type="transmembrane region" description="Helical" evidence="1">
    <location>
        <begin position="181"/>
        <end position="201"/>
    </location>
</feature>
<dbReference type="Proteomes" id="UP000727962">
    <property type="component" value="Unassembled WGS sequence"/>
</dbReference>
<protein>
    <submittedName>
        <fullName evidence="2">DUF554 domain-containing protein</fullName>
    </submittedName>
</protein>
<name>A0A931PWH5_FIMGI</name>
<keyword evidence="1" id="KW-1133">Transmembrane helix</keyword>
<organism evidence="2 3">
    <name type="scientific">Fimbriimonas ginsengisoli</name>
    <dbReference type="NCBI Taxonomy" id="1005039"/>
    <lineage>
        <taxon>Bacteria</taxon>
        <taxon>Bacillati</taxon>
        <taxon>Armatimonadota</taxon>
        <taxon>Fimbriimonadia</taxon>
        <taxon>Fimbriimonadales</taxon>
        <taxon>Fimbriimonadaceae</taxon>
        <taxon>Fimbriimonas</taxon>
    </lineage>
</organism>
<reference evidence="2" key="1">
    <citation type="submission" date="2020-07" db="EMBL/GenBank/DDBJ databases">
        <title>Huge and variable diversity of episymbiotic CPR bacteria and DPANN archaea in groundwater ecosystems.</title>
        <authorList>
            <person name="He C.Y."/>
            <person name="Keren R."/>
            <person name="Whittaker M."/>
            <person name="Farag I.F."/>
            <person name="Doudna J."/>
            <person name="Cate J.H.D."/>
            <person name="Banfield J.F."/>
        </authorList>
    </citation>
    <scope>NUCLEOTIDE SEQUENCE</scope>
    <source>
        <strain evidence="2">NC_groundwater_17_Pr7_B-0.1um_64_12</strain>
    </source>
</reference>
<gene>
    <name evidence="2" type="ORF">HYR64_09545</name>
</gene>
<feature type="transmembrane region" description="Helical" evidence="1">
    <location>
        <begin position="32"/>
        <end position="50"/>
    </location>
</feature>
<dbReference type="EMBL" id="JACOSL010000059">
    <property type="protein sequence ID" value="MBI1757335.1"/>
    <property type="molecule type" value="Genomic_DNA"/>
</dbReference>
<feature type="transmembrane region" description="Helical" evidence="1">
    <location>
        <begin position="55"/>
        <end position="74"/>
    </location>
</feature>
<dbReference type="PANTHER" id="PTHR36111">
    <property type="entry name" value="INNER MEMBRANE PROTEIN-RELATED"/>
    <property type="match status" value="1"/>
</dbReference>
<comment type="caution">
    <text evidence="2">The sequence shown here is derived from an EMBL/GenBank/DDBJ whole genome shotgun (WGS) entry which is preliminary data.</text>
</comment>
<feature type="transmembrane region" description="Helical" evidence="1">
    <location>
        <begin position="138"/>
        <end position="161"/>
    </location>
</feature>
<dbReference type="AlphaFoldDB" id="A0A931PWH5"/>